<evidence type="ECO:0000313" key="3">
    <source>
        <dbReference type="Proteomes" id="UP000002714"/>
    </source>
</evidence>
<organism evidence="2 3">
    <name type="scientific">Sulfurimonas denitrificans (strain ATCC 33889 / DSM 1251)</name>
    <name type="common">Thiomicrospira denitrificans (strain ATCC 33889 / DSM 1251)</name>
    <dbReference type="NCBI Taxonomy" id="326298"/>
    <lineage>
        <taxon>Bacteria</taxon>
        <taxon>Pseudomonadati</taxon>
        <taxon>Campylobacterota</taxon>
        <taxon>Epsilonproteobacteria</taxon>
        <taxon>Campylobacterales</taxon>
        <taxon>Sulfurimonadaceae</taxon>
        <taxon>Sulfurimonas</taxon>
    </lineage>
</organism>
<dbReference type="SUPFAM" id="SSF116734">
    <property type="entry name" value="DNA methylase specificity domain"/>
    <property type="match status" value="1"/>
</dbReference>
<name>Q30Q58_SULDN</name>
<accession>Q30Q58</accession>
<dbReference type="Proteomes" id="UP000002714">
    <property type="component" value="Chromosome"/>
</dbReference>
<reference evidence="2 3" key="2">
    <citation type="journal article" date="2008" name="Appl. Environ. Microbiol.">
        <title>Genome of the epsilonproteobacterial chemolithoautotroph Sulfurimonas denitrificans.</title>
        <authorList>
            <person name="Sievert S.M."/>
            <person name="Scott K.M."/>
            <person name="Klotz M.G."/>
            <person name="Chain P.S.G."/>
            <person name="Hauser L.J."/>
            <person name="Hemp J."/>
            <person name="Huegler M."/>
            <person name="Land M."/>
            <person name="Lapidus A."/>
            <person name="Larimer F.W."/>
            <person name="Lucas S."/>
            <person name="Malfatti S.A."/>
            <person name="Meyer F."/>
            <person name="Paulsen I.T."/>
            <person name="Ren Q."/>
            <person name="Simon J."/>
            <person name="Bailey K."/>
            <person name="Diaz E."/>
            <person name="Fitzpatrick K.A."/>
            <person name="Glover B."/>
            <person name="Gwatney N."/>
            <person name="Korajkic A."/>
            <person name="Long A."/>
            <person name="Mobberley J.M."/>
            <person name="Pantry S.N."/>
            <person name="Pazder G."/>
            <person name="Peterson S."/>
            <person name="Quintanilla J.D."/>
            <person name="Sprinkle R."/>
            <person name="Stephens J."/>
            <person name="Thomas P."/>
            <person name="Vaughn R."/>
            <person name="Weber M.J."/>
            <person name="Wooten L.L."/>
        </authorList>
    </citation>
    <scope>NUCLEOTIDE SEQUENCE [LARGE SCALE GENOMIC DNA]</scope>
    <source>
        <strain evidence="3">ATCC 33889 / DSM 1251</strain>
        <strain evidence="2">DSM 1251</strain>
    </source>
</reference>
<dbReference type="AlphaFoldDB" id="Q30Q58"/>
<gene>
    <name evidence="1" type="ordered locus">Suden_0699</name>
    <name evidence="2" type="ordered locus">Suden_1596</name>
</gene>
<dbReference type="EMBL" id="CP000153">
    <property type="protein sequence ID" value="ABB43978.1"/>
    <property type="molecule type" value="Genomic_DNA"/>
</dbReference>
<dbReference type="KEGG" id="tdn:Suden_0699"/>
<evidence type="ECO:0000313" key="2">
    <source>
        <dbReference type="EMBL" id="ABB44873.1"/>
    </source>
</evidence>
<keyword evidence="3" id="KW-1185">Reference proteome</keyword>
<dbReference type="HOGENOM" id="CLU_831340_0_0_7"/>
<dbReference type="EMBL" id="CP000153">
    <property type="protein sequence ID" value="ABB44873.1"/>
    <property type="molecule type" value="Genomic_DNA"/>
</dbReference>
<sequence>MLYFFVKFGFKKLESMAEGSGGQIELSMDNVKPLSISIPKDYNEYKSIDIQNIIVEFLEFWKINYTDIFRKTVDHQKPIIEKIKKALVPATFKYDKILTKSFNSFADDNGYDLTLESIVFKEVPFFDLVKVTNGSEFPAGYVKRGTGEIPLISAGVKKDIMGTIKSLLGNNKSEPLKHYVFNDTKQKWNEVKHYIGKNYYTLTADGEGGNITKRAKENYPKGFYTTNICKTLEFNEADIQDDYFYMSYKFTKYKYNFDFGNKANNDNLSFIKITLPENHNLYSSLDLQKILIEFWNSILQSIDNQFEKFENITILTDKIDEAFLYRTFSKIEWR</sequence>
<dbReference type="KEGG" id="tdn:Suden_1596"/>
<dbReference type="STRING" id="326298.Suden_0699"/>
<proteinExistence type="predicted"/>
<reference evidence="2" key="1">
    <citation type="submission" date="2007-11" db="EMBL/GenBank/DDBJ databases">
        <title>Complete sequence of Sulfurimonas denitrificans ATCC 33889.</title>
        <authorList>
            <consortium name="US DOE Joint Genome Institute"/>
            <person name="Copeland A."/>
            <person name="Lucas S."/>
            <person name="Lapidus A."/>
            <person name="Barry K."/>
            <person name="Detter J.C."/>
            <person name="Glavina T."/>
            <person name="Hammon N."/>
            <person name="Israni S."/>
            <person name="Pitluck S."/>
            <person name="Chain P."/>
            <person name="Malfatti S."/>
            <person name="Shin M."/>
            <person name="Vergez L."/>
            <person name="Schmutz J."/>
            <person name="Larimer F."/>
            <person name="Land M."/>
            <person name="Kyrpides N."/>
            <person name="Lykidis A."/>
            <person name="Richardson P."/>
        </authorList>
    </citation>
    <scope>NUCLEOTIDE SEQUENCE</scope>
    <source>
        <strain>DSM 1251</strain>
    </source>
</reference>
<evidence type="ECO:0000313" key="1">
    <source>
        <dbReference type="EMBL" id="ABB43978.1"/>
    </source>
</evidence>
<protein>
    <submittedName>
        <fullName evidence="2">Uncharacterized protein</fullName>
    </submittedName>
</protein>